<comment type="caution">
    <text evidence="2">The sequence shown here is derived from an EMBL/GenBank/DDBJ whole genome shotgun (WGS) entry which is preliminary data.</text>
</comment>
<organism evidence="2 3">
    <name type="scientific">Paramecium sonneborni</name>
    <dbReference type="NCBI Taxonomy" id="65129"/>
    <lineage>
        <taxon>Eukaryota</taxon>
        <taxon>Sar</taxon>
        <taxon>Alveolata</taxon>
        <taxon>Ciliophora</taxon>
        <taxon>Intramacronucleata</taxon>
        <taxon>Oligohymenophorea</taxon>
        <taxon>Peniculida</taxon>
        <taxon>Parameciidae</taxon>
        <taxon>Paramecium</taxon>
    </lineage>
</organism>
<evidence type="ECO:0000313" key="2">
    <source>
        <dbReference type="EMBL" id="CAD8079602.1"/>
    </source>
</evidence>
<dbReference type="EMBL" id="CAJJDN010000039">
    <property type="protein sequence ID" value="CAD8079602.1"/>
    <property type="molecule type" value="Genomic_DNA"/>
</dbReference>
<evidence type="ECO:0000313" key="3">
    <source>
        <dbReference type="Proteomes" id="UP000692954"/>
    </source>
</evidence>
<gene>
    <name evidence="2" type="ORF">PSON_ATCC_30995.1.T0390195</name>
</gene>
<keyword evidence="3" id="KW-1185">Reference proteome</keyword>
<dbReference type="GO" id="GO:0006048">
    <property type="term" value="P:UDP-N-acetylglucosamine biosynthetic process"/>
    <property type="evidence" value="ECO:0007669"/>
    <property type="project" value="TreeGrafter"/>
</dbReference>
<evidence type="ECO:0000256" key="1">
    <source>
        <dbReference type="ARBA" id="ARBA00010401"/>
    </source>
</evidence>
<dbReference type="InterPro" id="IPR039741">
    <property type="entry name" value="UDP-sugar_pyrophosphorylase"/>
</dbReference>
<accession>A0A8S1MKK0</accession>
<reference evidence="2" key="1">
    <citation type="submission" date="2021-01" db="EMBL/GenBank/DDBJ databases">
        <authorList>
            <consortium name="Genoscope - CEA"/>
            <person name="William W."/>
        </authorList>
    </citation>
    <scope>NUCLEOTIDE SEQUENCE</scope>
</reference>
<dbReference type="GO" id="GO:0003977">
    <property type="term" value="F:UDP-N-acetylglucosamine diphosphorylase activity"/>
    <property type="evidence" value="ECO:0007669"/>
    <property type="project" value="TreeGrafter"/>
</dbReference>
<dbReference type="PANTHER" id="PTHR11952">
    <property type="entry name" value="UDP- GLUCOSE PYROPHOSPHORYLASE"/>
    <property type="match status" value="1"/>
</dbReference>
<dbReference type="OrthoDB" id="532420at2759"/>
<sequence length="526" mass="61499">MIKQSPDSINFEMNEQMSVFNYANKMKEKQKQQILEKLLNYNINTLNKGFQNFKLNAPKTIPFKKLVDCQNLDIRDDIIGFKTIAEGKLAIVISSQQNTGFLDIQLPSKKCLFQLYFERIQSLQNLTKNIQGNCIPILIFIMTTNFNHDIITSNLQNSNYYGLEEHQIYFFQQDCLPLLSIDGQILFRNENQIYEEHIGNGQIYLNKQILETMKLLGITILQLCSIENILCKFGDPFWLGAFTRLQLDLSFKCTQKRNSEEKLLIVVENDQSQLRLIENNEISIKQVSNSYGLIGQVLCSLDYALDLCKNYKSQMQTNLPMRQKKCTYFDYKLNQLIQPKLATSNALKFEITYYDSLPYCSIHKFGLFNVQRDDEYAPIINNLNDTKDTAQTARNAYLQRDLKWITQLGININLEIEISPKLTYFGEGLHEILQTINIQKANKKNQLILDQDSKQVKMLRVYSDHNQVQKNNYSKNLNIQLANFEKEFQQSLFQLPLELKKQTQRINLVQKQETLRDANYTENYQN</sequence>
<proteinExistence type="inferred from homology"/>
<dbReference type="Proteomes" id="UP000692954">
    <property type="component" value="Unassembled WGS sequence"/>
</dbReference>
<comment type="similarity">
    <text evidence="1">Belongs to the UDPGP type 1 family.</text>
</comment>
<dbReference type="AlphaFoldDB" id="A0A8S1MKK0"/>
<name>A0A8S1MKK0_9CILI</name>
<dbReference type="PANTHER" id="PTHR11952:SF2">
    <property type="entry name" value="LD24639P"/>
    <property type="match status" value="1"/>
</dbReference>
<protein>
    <submittedName>
        <fullName evidence="2">Uncharacterized protein</fullName>
    </submittedName>
</protein>